<evidence type="ECO:0000313" key="2">
    <source>
        <dbReference type="EMBL" id="POW10224.1"/>
    </source>
</evidence>
<accession>A0A2S4VKZ0</accession>
<sequence>MQIIVHRLTKINILGQINRKQTAMSSILRRAYAVLDLALNKWARMKNRTMPVDGGPRKRARLNSETKPNIPDPTNFAQNQTDNPTGVNHEDNSFEGSTGGDCTGEDSRFMENLLRTSVRVTRAKICELKNDHRAIVDQLAQTWPLLLPKKGEDSPIPSKDVTTNGSSSSSMVPFAQVDMVTPGPNSTIRTTHLRIMTDYRLSGNPVAESEGETIAVVCFRFEEGKKLMISKKLKPYAGWGGRGLLGCHIIPL</sequence>
<dbReference type="Proteomes" id="UP000239156">
    <property type="component" value="Unassembled WGS sequence"/>
</dbReference>
<dbReference type="GO" id="GO:0005737">
    <property type="term" value="C:cytoplasm"/>
    <property type="evidence" value="ECO:0007669"/>
    <property type="project" value="TreeGrafter"/>
</dbReference>
<gene>
    <name evidence="2" type="ORF">PSTT_06256</name>
</gene>
<reference evidence="2" key="1">
    <citation type="submission" date="2017-12" db="EMBL/GenBank/DDBJ databases">
        <title>Gene loss provides genomic basis for host adaptation in cereal stripe rust fungi.</title>
        <authorList>
            <person name="Xia C."/>
        </authorList>
    </citation>
    <scope>NUCLEOTIDE SEQUENCE [LARGE SCALE GENOMIC DNA]</scope>
    <source>
        <strain evidence="2">93-210</strain>
    </source>
</reference>
<feature type="region of interest" description="Disordered" evidence="1">
    <location>
        <begin position="150"/>
        <end position="170"/>
    </location>
</feature>
<feature type="region of interest" description="Disordered" evidence="1">
    <location>
        <begin position="49"/>
        <end position="103"/>
    </location>
</feature>
<dbReference type="AlphaFoldDB" id="A0A2S4VKZ0"/>
<comment type="caution">
    <text evidence="2">The sequence shown here is derived from an EMBL/GenBank/DDBJ whole genome shotgun (WGS) entry which is preliminary data.</text>
</comment>
<evidence type="ECO:0000256" key="1">
    <source>
        <dbReference type="SAM" id="MobiDB-lite"/>
    </source>
</evidence>
<dbReference type="GO" id="GO:0070682">
    <property type="term" value="P:proteasome regulatory particle assembly"/>
    <property type="evidence" value="ECO:0007669"/>
    <property type="project" value="InterPro"/>
</dbReference>
<dbReference type="PANTHER" id="PTHR12651">
    <property type="entry name" value="26S PROTEASOME NON-ATPASE REGULATORY SUBUNIT 9"/>
    <property type="match status" value="1"/>
</dbReference>
<dbReference type="PANTHER" id="PTHR12651:SF1">
    <property type="entry name" value="26S PROTEASOME NON-ATPASE REGULATORY SUBUNIT 9"/>
    <property type="match status" value="1"/>
</dbReference>
<protein>
    <submittedName>
        <fullName evidence="2">Uncharacterized protein</fullName>
    </submittedName>
</protein>
<name>A0A2S4VKZ0_9BASI</name>
<dbReference type="InterPro" id="IPR035269">
    <property type="entry name" value="PSMD9"/>
</dbReference>
<proteinExistence type="predicted"/>
<feature type="compositionally biased region" description="Polar residues" evidence="1">
    <location>
        <begin position="160"/>
        <end position="170"/>
    </location>
</feature>
<keyword evidence="3" id="KW-1185">Reference proteome</keyword>
<organism evidence="2 3">
    <name type="scientific">Puccinia striiformis</name>
    <dbReference type="NCBI Taxonomy" id="27350"/>
    <lineage>
        <taxon>Eukaryota</taxon>
        <taxon>Fungi</taxon>
        <taxon>Dikarya</taxon>
        <taxon>Basidiomycota</taxon>
        <taxon>Pucciniomycotina</taxon>
        <taxon>Pucciniomycetes</taxon>
        <taxon>Pucciniales</taxon>
        <taxon>Pucciniaceae</taxon>
        <taxon>Puccinia</taxon>
    </lineage>
</organism>
<dbReference type="EMBL" id="PKSL01000048">
    <property type="protein sequence ID" value="POW10224.1"/>
    <property type="molecule type" value="Genomic_DNA"/>
</dbReference>
<feature type="compositionally biased region" description="Polar residues" evidence="1">
    <location>
        <begin position="75"/>
        <end position="86"/>
    </location>
</feature>
<dbReference type="GO" id="GO:0005634">
    <property type="term" value="C:nucleus"/>
    <property type="evidence" value="ECO:0007669"/>
    <property type="project" value="TreeGrafter"/>
</dbReference>
<dbReference type="VEuPathDB" id="FungiDB:PSHT_10125"/>
<dbReference type="VEuPathDB" id="FungiDB:PSTT_06256"/>
<evidence type="ECO:0000313" key="3">
    <source>
        <dbReference type="Proteomes" id="UP000239156"/>
    </source>
</evidence>